<proteinExistence type="predicted"/>
<accession>A0A2H0W6Q4</accession>
<reference evidence="2" key="1">
    <citation type="submission" date="2017-09" db="EMBL/GenBank/DDBJ databases">
        <title>Depth-based differentiation of microbial function through sediment-hosted aquifers and enrichment of novel symbionts in the deep terrestrial subsurface.</title>
        <authorList>
            <person name="Probst A.J."/>
            <person name="Ladd B."/>
            <person name="Jarett J.K."/>
            <person name="Geller-Mcgrath D.E."/>
            <person name="Sieber C.M.K."/>
            <person name="Emerson J.B."/>
            <person name="Anantharaman K."/>
            <person name="Thomas B.C."/>
            <person name="Malmstrom R."/>
            <person name="Stieglmeier M."/>
            <person name="Klingl A."/>
            <person name="Woyke T."/>
            <person name="Ryan C.M."/>
            <person name="Banfield J.F."/>
        </authorList>
    </citation>
    <scope>NUCLEOTIDE SEQUENCE [LARGE SCALE GENOMIC DNA]</scope>
</reference>
<comment type="caution">
    <text evidence="1">The sequence shown here is derived from an EMBL/GenBank/DDBJ whole genome shotgun (WGS) entry which is preliminary data.</text>
</comment>
<dbReference type="AlphaFoldDB" id="A0A2H0W6Q4"/>
<evidence type="ECO:0000313" key="1">
    <source>
        <dbReference type="EMBL" id="PIS06281.1"/>
    </source>
</evidence>
<evidence type="ECO:0000313" key="2">
    <source>
        <dbReference type="Proteomes" id="UP000229056"/>
    </source>
</evidence>
<gene>
    <name evidence="1" type="ORF">COT80_01790</name>
</gene>
<name>A0A2H0W6Q4_9BACT</name>
<organism evidence="1 2">
    <name type="scientific">Candidatus Buchananbacteria bacterium CG10_big_fil_rev_8_21_14_0_10_33_19</name>
    <dbReference type="NCBI Taxonomy" id="1974525"/>
    <lineage>
        <taxon>Bacteria</taxon>
        <taxon>Candidatus Buchananiibacteriota</taxon>
    </lineage>
</organism>
<protein>
    <submittedName>
        <fullName evidence="1">Uncharacterized protein</fullName>
    </submittedName>
</protein>
<dbReference type="Proteomes" id="UP000229056">
    <property type="component" value="Unassembled WGS sequence"/>
</dbReference>
<dbReference type="EMBL" id="PEZY01000005">
    <property type="protein sequence ID" value="PIS06281.1"/>
    <property type="molecule type" value="Genomic_DNA"/>
</dbReference>
<sequence length="503" mass="60308">MIKFLQKKLALIFDRYSRIGPLRQIGLNLYKLSLLIFIFLIKKEKNVKAIYLITDLNSSEFIVGRSDIDILIIINSMSIERELEFIDFYFKRWEKWFNFIFPFLGGAVDHYPYMFEDNFKLFQKTRRRYIERRGKHIKNWNLIYGTDCRIDFGDDETELDGYYLRFCYEEFLVAIYLGVFRGEYDVRMMYRYGLSIMRMFFFFVNQNEAKDKNEYKDFLFSNGIDRDFLNNFFDLPEKKFVADDDLAITAIFYLIKIIEKISEADSAVSGDYVEFKIIDNNLKVKNIPEVDMFVKSLAVSGLQSVYLSQILNLDSHFLYLIISDDLDFPLFKRLASDIFDNLSKLKTLDKKIDIKLRPSMYANAPDIFPLFMTRKMMNYSKFLDYGFFLEAVAFKIKAKKLFGSDLEINISKYRLRETGYFLNHDMYNLRIDYTYEDNVERIKSCYMMRHQLLNEKNELYLDDVIVGYQKHFGPVGFDFDNKQKRYLFTRRYIKDVLLKDLDN</sequence>